<feature type="transmembrane region" description="Helical" evidence="6">
    <location>
        <begin position="225"/>
        <end position="252"/>
    </location>
</feature>
<feature type="transmembrane region" description="Helical" evidence="6">
    <location>
        <begin position="106"/>
        <end position="129"/>
    </location>
</feature>
<feature type="transmembrane region" description="Helical" evidence="6">
    <location>
        <begin position="258"/>
        <end position="277"/>
    </location>
</feature>
<evidence type="ECO:0000256" key="6">
    <source>
        <dbReference type="SAM" id="Phobius"/>
    </source>
</evidence>
<evidence type="ECO:0000256" key="3">
    <source>
        <dbReference type="ARBA" id="ARBA00022692"/>
    </source>
</evidence>
<feature type="domain" description="EamA" evidence="7">
    <location>
        <begin position="195"/>
        <end position="328"/>
    </location>
</feature>
<evidence type="ECO:0000256" key="2">
    <source>
        <dbReference type="ARBA" id="ARBA00022475"/>
    </source>
</evidence>
<comment type="caution">
    <text evidence="8">The sequence shown here is derived from an EMBL/GenBank/DDBJ whole genome shotgun (WGS) entry which is preliminary data.</text>
</comment>
<keyword evidence="2" id="KW-1003">Cell membrane</keyword>
<evidence type="ECO:0000259" key="7">
    <source>
        <dbReference type="Pfam" id="PF00892"/>
    </source>
</evidence>
<keyword evidence="3 6" id="KW-0812">Transmembrane</keyword>
<evidence type="ECO:0000313" key="9">
    <source>
        <dbReference type="Proteomes" id="UP000619295"/>
    </source>
</evidence>
<evidence type="ECO:0000256" key="4">
    <source>
        <dbReference type="ARBA" id="ARBA00022989"/>
    </source>
</evidence>
<dbReference type="Pfam" id="PF00892">
    <property type="entry name" value="EamA"/>
    <property type="match status" value="2"/>
</dbReference>
<dbReference type="AlphaFoldDB" id="A0A927I1X5"/>
<dbReference type="EMBL" id="JACXWY010000025">
    <property type="protein sequence ID" value="MBD3848939.1"/>
    <property type="molecule type" value="Genomic_DNA"/>
</dbReference>
<gene>
    <name evidence="8" type="ORF">IED13_24845</name>
</gene>
<keyword evidence="4 6" id="KW-1133">Transmembrane helix</keyword>
<keyword evidence="5 6" id="KW-0472">Membrane</keyword>
<organism evidence="8 9">
    <name type="scientific">Bosea spartocytisi</name>
    <dbReference type="NCBI Taxonomy" id="2773451"/>
    <lineage>
        <taxon>Bacteria</taxon>
        <taxon>Pseudomonadati</taxon>
        <taxon>Pseudomonadota</taxon>
        <taxon>Alphaproteobacteria</taxon>
        <taxon>Hyphomicrobiales</taxon>
        <taxon>Boseaceae</taxon>
        <taxon>Bosea</taxon>
    </lineage>
</organism>
<feature type="transmembrane region" description="Helical" evidence="6">
    <location>
        <begin position="75"/>
        <end position="94"/>
    </location>
</feature>
<protein>
    <submittedName>
        <fullName evidence="8">DMT family transporter</fullName>
    </submittedName>
</protein>
<feature type="transmembrane region" description="Helical" evidence="6">
    <location>
        <begin position="47"/>
        <end position="69"/>
    </location>
</feature>
<feature type="transmembrane region" description="Helical" evidence="6">
    <location>
        <begin position="313"/>
        <end position="329"/>
    </location>
</feature>
<dbReference type="GO" id="GO:0005886">
    <property type="term" value="C:plasma membrane"/>
    <property type="evidence" value="ECO:0007669"/>
    <property type="project" value="UniProtKB-SubCell"/>
</dbReference>
<feature type="transmembrane region" description="Helical" evidence="6">
    <location>
        <begin position="193"/>
        <end position="213"/>
    </location>
</feature>
<dbReference type="PANTHER" id="PTHR32322:SF18">
    <property type="entry name" value="S-ADENOSYLMETHIONINE_S-ADENOSYLHOMOCYSTEINE TRANSPORTER"/>
    <property type="match status" value="1"/>
</dbReference>
<feature type="transmembrane region" description="Helical" evidence="6">
    <location>
        <begin position="289"/>
        <end position="307"/>
    </location>
</feature>
<dbReference type="Proteomes" id="UP000619295">
    <property type="component" value="Unassembled WGS sequence"/>
</dbReference>
<proteinExistence type="predicted"/>
<reference evidence="8" key="1">
    <citation type="submission" date="2020-09" db="EMBL/GenBank/DDBJ databases">
        <title>Bosea spartocytisi sp. nov. a root nodule endophyte of Spartocytisus supranubius in the high mountain ecosystem fo the Teide National Park (Canary Islands, Spain).</title>
        <authorList>
            <person name="Pulido-Suarez L."/>
            <person name="Peix A."/>
            <person name="Igual J.M."/>
            <person name="Socas-Perez N."/>
            <person name="Velazquez E."/>
            <person name="Flores-Felix J.D."/>
            <person name="Leon-Barrios M."/>
        </authorList>
    </citation>
    <scope>NUCLEOTIDE SEQUENCE</scope>
    <source>
        <strain evidence="8">SSUT16</strain>
    </source>
</reference>
<dbReference type="InterPro" id="IPR037185">
    <property type="entry name" value="EmrE-like"/>
</dbReference>
<accession>A0A927I1X5</accession>
<evidence type="ECO:0000256" key="1">
    <source>
        <dbReference type="ARBA" id="ARBA00004651"/>
    </source>
</evidence>
<evidence type="ECO:0000256" key="5">
    <source>
        <dbReference type="ARBA" id="ARBA00023136"/>
    </source>
</evidence>
<name>A0A927I1X5_9HYPH</name>
<keyword evidence="9" id="KW-1185">Reference proteome</keyword>
<feature type="transmembrane region" description="Helical" evidence="6">
    <location>
        <begin position="163"/>
        <end position="181"/>
    </location>
</feature>
<dbReference type="SUPFAM" id="SSF103481">
    <property type="entry name" value="Multidrug resistance efflux transporter EmrE"/>
    <property type="match status" value="2"/>
</dbReference>
<evidence type="ECO:0000313" key="8">
    <source>
        <dbReference type="EMBL" id="MBD3848939.1"/>
    </source>
</evidence>
<feature type="transmembrane region" description="Helical" evidence="6">
    <location>
        <begin position="135"/>
        <end position="156"/>
    </location>
</feature>
<comment type="subcellular location">
    <subcellularLocation>
        <location evidence="1">Cell membrane</location>
        <topology evidence="1">Multi-pass membrane protein</topology>
    </subcellularLocation>
</comment>
<dbReference type="InterPro" id="IPR000620">
    <property type="entry name" value="EamA_dom"/>
</dbReference>
<dbReference type="InterPro" id="IPR050638">
    <property type="entry name" value="AA-Vitamin_Transporters"/>
</dbReference>
<dbReference type="PANTHER" id="PTHR32322">
    <property type="entry name" value="INNER MEMBRANE TRANSPORTER"/>
    <property type="match status" value="1"/>
</dbReference>
<sequence>MHRATGRCARNLIGGAGCARLCKAPSSRQGRNVYPSQTWLHRAWANAYLLMILTTLMWAGNAVASRLAVGNISPMALTSFRWIAVCAVLPWLLRDQLRVHWPALRARWGFIALLGMGGFTMFNMLMYLAAYSTSAINIGILQGSIPIFVLIGAFLAYRTRIGLMQALGVAVTLIGVAVTASRGDFHVLTGLRFAAGDLFMILACVFYAGYTVAVRNRPPMPGLVFFTAVACFACVISLPLLAAEIALGQYYAPTPKGWLILAFVVIGPSLLSQLAFLRAVELIGPGRAGVFVNLVPVFAPILAVAIIGEPFGLYHAVALALVLGGIFIAERLGR</sequence>
<feature type="domain" description="EamA" evidence="7">
    <location>
        <begin position="47"/>
        <end position="179"/>
    </location>
</feature>